<accession>A0A383CIH6</accession>
<gene>
    <name evidence="3" type="ORF">METZ01_LOCUS484389</name>
</gene>
<dbReference type="Gene3D" id="3.40.50.720">
    <property type="entry name" value="NAD(P)-binding Rossmann-like Domain"/>
    <property type="match status" value="1"/>
</dbReference>
<evidence type="ECO:0008006" key="4">
    <source>
        <dbReference type="Google" id="ProtNLM"/>
    </source>
</evidence>
<name>A0A383CIH6_9ZZZZ</name>
<dbReference type="AlphaFoldDB" id="A0A383CIH6"/>
<dbReference type="EMBL" id="UINC01208807">
    <property type="protein sequence ID" value="SVE31535.1"/>
    <property type="molecule type" value="Genomic_DNA"/>
</dbReference>
<reference evidence="3" key="1">
    <citation type="submission" date="2018-05" db="EMBL/GenBank/DDBJ databases">
        <authorList>
            <person name="Lanie J.A."/>
            <person name="Ng W.-L."/>
            <person name="Kazmierczak K.M."/>
            <person name="Andrzejewski T.M."/>
            <person name="Davidsen T.M."/>
            <person name="Wayne K.J."/>
            <person name="Tettelin H."/>
            <person name="Glass J.I."/>
            <person name="Rusch D."/>
            <person name="Podicherti R."/>
            <person name="Tsui H.-C.T."/>
            <person name="Winkler M.E."/>
        </authorList>
    </citation>
    <scope>NUCLEOTIDE SEQUENCE</scope>
</reference>
<dbReference type="InterPro" id="IPR043906">
    <property type="entry name" value="Gfo/Idh/MocA_OxRdtase_bact_C"/>
</dbReference>
<dbReference type="InterPro" id="IPR036291">
    <property type="entry name" value="NAD(P)-bd_dom_sf"/>
</dbReference>
<evidence type="ECO:0000259" key="1">
    <source>
        <dbReference type="Pfam" id="PF01408"/>
    </source>
</evidence>
<feature type="non-terminal residue" evidence="3">
    <location>
        <position position="240"/>
    </location>
</feature>
<sequence>LLERKDIDAVVIATPDHWHAIPVVAAARAKKDIYCEKPMSLTIREARIMADTVKKEGVVFQTGSQQRSECGGRFHRACELVRNGRIGEVKTVHVGVGGPSKDCDLPEQDAPKDADWNTWLGPAPLRGYHEALCPKGVHGHYPAWRNYKPYSGGGMTDWGAHHFDIAQWGLGMDESGPVEVHAPNGKEFKTLTYRYANGVVMYHGGANGVLFTGTKGKIEVNRGHLRSDPGDILKEKIGDD</sequence>
<proteinExistence type="predicted"/>
<feature type="non-terminal residue" evidence="3">
    <location>
        <position position="1"/>
    </location>
</feature>
<evidence type="ECO:0000313" key="3">
    <source>
        <dbReference type="EMBL" id="SVE31535.1"/>
    </source>
</evidence>
<dbReference type="Pfam" id="PF19051">
    <property type="entry name" value="GFO_IDH_MocA_C2"/>
    <property type="match status" value="1"/>
</dbReference>
<feature type="domain" description="Gfo/Idh/MocA-like oxidoreductase bacterial type C-terminal" evidence="2">
    <location>
        <begin position="104"/>
        <end position="217"/>
    </location>
</feature>
<dbReference type="Gene3D" id="3.30.360.10">
    <property type="entry name" value="Dihydrodipicolinate Reductase, domain 2"/>
    <property type="match status" value="1"/>
</dbReference>
<dbReference type="InterPro" id="IPR000683">
    <property type="entry name" value="Gfo/Idh/MocA-like_OxRdtase_N"/>
</dbReference>
<dbReference type="PANTHER" id="PTHR43818:SF5">
    <property type="entry name" value="OXIDOREDUCTASE FAMILY PROTEIN"/>
    <property type="match status" value="1"/>
</dbReference>
<dbReference type="InterPro" id="IPR050463">
    <property type="entry name" value="Gfo/Idh/MocA_oxidrdct_glycsds"/>
</dbReference>
<feature type="domain" description="Gfo/Idh/MocA-like oxidoreductase N-terminal" evidence="1">
    <location>
        <begin position="1"/>
        <end position="63"/>
    </location>
</feature>
<dbReference type="SUPFAM" id="SSF55347">
    <property type="entry name" value="Glyceraldehyde-3-phosphate dehydrogenase-like, C-terminal domain"/>
    <property type="match status" value="1"/>
</dbReference>
<dbReference type="PANTHER" id="PTHR43818">
    <property type="entry name" value="BCDNA.GH03377"/>
    <property type="match status" value="1"/>
</dbReference>
<dbReference type="Pfam" id="PF01408">
    <property type="entry name" value="GFO_IDH_MocA"/>
    <property type="match status" value="1"/>
</dbReference>
<dbReference type="GO" id="GO:0000166">
    <property type="term" value="F:nucleotide binding"/>
    <property type="evidence" value="ECO:0007669"/>
    <property type="project" value="InterPro"/>
</dbReference>
<evidence type="ECO:0000259" key="2">
    <source>
        <dbReference type="Pfam" id="PF19051"/>
    </source>
</evidence>
<protein>
    <recommendedName>
        <fullName evidence="4">Gfo/Idh/MocA-like oxidoreductase N-terminal domain-containing protein</fullName>
    </recommendedName>
</protein>
<dbReference type="SUPFAM" id="SSF51735">
    <property type="entry name" value="NAD(P)-binding Rossmann-fold domains"/>
    <property type="match status" value="1"/>
</dbReference>
<organism evidence="3">
    <name type="scientific">marine metagenome</name>
    <dbReference type="NCBI Taxonomy" id="408172"/>
    <lineage>
        <taxon>unclassified sequences</taxon>
        <taxon>metagenomes</taxon>
        <taxon>ecological metagenomes</taxon>
    </lineage>
</organism>